<organismHost>
    <name type="scientific">Capsicum annuum</name>
    <name type="common">Capsicum pepper</name>
    <dbReference type="NCBI Taxonomy" id="4072"/>
</organismHost>
<name>G0LXX1_TRVSY</name>
<proteinExistence type="predicted"/>
<organismHost>
    <name type="scientific">Nicotiana tabacum</name>
    <name type="common">Common tobacco</name>
    <dbReference type="NCBI Taxonomy" id="4097"/>
</organismHost>
<organismHost>
    <name type="scientific">Beta vulgaris</name>
    <name type="common">Sugar beet</name>
    <dbReference type="NCBI Taxonomy" id="161934"/>
</organismHost>
<reference evidence="1" key="2">
    <citation type="submission" date="2011-04" db="EMBL/GenBank/DDBJ databases">
        <authorList>
            <person name="MacFarlane S.A."/>
        </authorList>
    </citation>
    <scope>NUCLEOTIDE SEQUENCE</scope>
    <source>
        <strain evidence="1">SYM</strain>
    </source>
</reference>
<evidence type="ECO:0000313" key="1">
    <source>
        <dbReference type="EMBL" id="CCA89311.1"/>
    </source>
</evidence>
<organismHost>
    <name type="scientific">Spinacia oleracea</name>
    <name type="common">Spinach</name>
    <dbReference type="NCBI Taxonomy" id="3562"/>
</organismHost>
<organismHost>
    <name type="scientific">Tulipa</name>
    <dbReference type="NCBI Taxonomy" id="13305"/>
</organismHost>
<accession>G0LXX1</accession>
<organismHost>
    <name type="scientific">Solanum tuberosum</name>
    <name type="common">Potato</name>
    <dbReference type="NCBI Taxonomy" id="4113"/>
</organismHost>
<organismHost>
    <name type="scientific">Hyacinthus</name>
    <dbReference type="NCBI Taxonomy" id="82024"/>
</organismHost>
<reference evidence="1" key="1">
    <citation type="journal article" date="2011" name="Virus Res.">
        <title>RNA2 of TRV SYM breaks the rules for tobravirus genome structure.</title>
        <authorList>
            <person name="Ashfaq M."/>
            <person name="McGavin W."/>
            <person name="Macfarlane S.A."/>
        </authorList>
    </citation>
    <scope>NUCLEOTIDE SEQUENCE</scope>
    <source>
        <strain evidence="1">SYM</strain>
    </source>
</reference>
<organismHost>
    <name type="scientific">Stellaria media</name>
    <name type="common">Common chickweed</name>
    <name type="synonym">Alsine media</name>
    <dbReference type="NCBI Taxonomy" id="13274"/>
</organismHost>
<sequence>MLFSSDIGTLLPVVFKIMNGVVSSAMPTVFLVENEDSDEHVEVRIETFNCQRRLLFRL</sequence>
<dbReference type="EMBL" id="FR854197">
    <property type="protein sequence ID" value="CCA89311.1"/>
    <property type="molecule type" value="Genomic_RNA"/>
</dbReference>
<organismHost>
    <name type="scientific">Narcissus pseudonarcissus</name>
    <name type="common">Daffodil</name>
    <dbReference type="NCBI Taxonomy" id="39639"/>
</organismHost>
<organismHost>
    <name type="scientific">Viola arvensis</name>
    <name type="common">European field pansy</name>
    <name type="synonym">Field violet</name>
    <dbReference type="NCBI Taxonomy" id="97415"/>
</organismHost>
<protein>
    <submittedName>
        <fullName evidence="1">Uncharacterized protein</fullName>
    </submittedName>
</protein>
<organism evidence="1">
    <name type="scientific">Tobacco rattle virus (strain SYM)</name>
    <dbReference type="NCBI Taxonomy" id="12298"/>
    <lineage>
        <taxon>Viruses</taxon>
        <taxon>Riboviria</taxon>
        <taxon>Orthornavirae</taxon>
        <taxon>Kitrinoviricota</taxon>
        <taxon>Alsuviricetes</taxon>
        <taxon>Martellivirales</taxon>
        <taxon>Virgaviridae</taxon>
        <taxon>Tobravirus</taxon>
        <taxon>Tobravirus tabaci</taxon>
        <taxon>Tobacco rattle virus</taxon>
    </lineage>
</organism>